<dbReference type="RefSeq" id="WP_044908103.1">
    <property type="nucleotide sequence ID" value="NZ_JQIF01000128.1"/>
</dbReference>
<evidence type="ECO:0000259" key="1">
    <source>
        <dbReference type="Pfam" id="PF21688"/>
    </source>
</evidence>
<dbReference type="SUPFAM" id="SSF51905">
    <property type="entry name" value="FAD/NAD(P)-binding domain"/>
    <property type="match status" value="1"/>
</dbReference>
<evidence type="ECO:0000313" key="2">
    <source>
        <dbReference type="EMBL" id="KGJ51324.1"/>
    </source>
</evidence>
<dbReference type="AlphaFoldDB" id="A0A099I028"/>
<dbReference type="Gene3D" id="3.30.70.2700">
    <property type="match status" value="1"/>
</dbReference>
<protein>
    <recommendedName>
        <fullName evidence="1">FAD-dependent protein C-terminal domain-containing protein</fullName>
    </recommendedName>
</protein>
<dbReference type="Pfam" id="PF21688">
    <property type="entry name" value="FAD-depend_C"/>
    <property type="match status" value="1"/>
</dbReference>
<dbReference type="PANTHER" id="PTHR42842:SF3">
    <property type="entry name" value="FAD_NAD(P)-BINDING OXIDOREDUCTASE FAMILY PROTEIN"/>
    <property type="match status" value="1"/>
</dbReference>
<dbReference type="PIRSF" id="PIRSF038984">
    <property type="entry name" value="FAD_binding_protein"/>
    <property type="match status" value="1"/>
</dbReference>
<dbReference type="InterPro" id="IPR028348">
    <property type="entry name" value="FAD-binding_protein"/>
</dbReference>
<dbReference type="InterPro" id="IPR049516">
    <property type="entry name" value="FAD-depend_C"/>
</dbReference>
<gene>
    <name evidence="2" type="ORF">CIAN88_21345</name>
</gene>
<dbReference type="InterPro" id="IPR036188">
    <property type="entry name" value="FAD/NAD-bd_sf"/>
</dbReference>
<reference evidence="2 3" key="1">
    <citation type="submission" date="2014-08" db="EMBL/GenBank/DDBJ databases">
        <title>Clostridium innocuum, an unnegligible vancomycin-resistant pathogen causing extra-intestinal infections.</title>
        <authorList>
            <person name="Feng Y."/>
            <person name="Chiu C.-H."/>
        </authorList>
    </citation>
    <scope>NUCLEOTIDE SEQUENCE [LARGE SCALE GENOMIC DNA]</scope>
    <source>
        <strain evidence="2 3">AN88</strain>
    </source>
</reference>
<evidence type="ECO:0000313" key="3">
    <source>
        <dbReference type="Proteomes" id="UP000030008"/>
    </source>
</evidence>
<dbReference type="Proteomes" id="UP000030008">
    <property type="component" value="Unassembled WGS sequence"/>
</dbReference>
<comment type="caution">
    <text evidence="2">The sequence shown here is derived from an EMBL/GenBank/DDBJ whole genome shotgun (WGS) entry which is preliminary data.</text>
</comment>
<accession>A0A099I028</accession>
<dbReference type="Gene3D" id="3.50.50.60">
    <property type="entry name" value="FAD/NAD(P)-binding domain"/>
    <property type="match status" value="2"/>
</dbReference>
<sequence>MLRIQQIKLTLSESLDQLPDKIIKKLHISSEDLLSWRIYRESLDARRATDVHFTYCIDCRVKHEEQVLRKHFKDVSRVQEYHYAYPKKGVIGLTHRPVVVGFGPAGMFAALLLAQMGYCPLVIERGQCVEDRVRSVEDFWQNGKLDPQSNVQFGEGGAGTFSDGKLTTRSKDLRVHKVLEELVRFGAPQDILYTAHPHIGTDLLRDIVKRLREEIIALGGEVRFSSCLQDLIIEQGELRGIVVNDEEIPVDQLILSIGHSARDTYRLLHARGVTMHPKAFAIGARIEHPQTLINEAQYKTLCGHSRLSAAEYRLTHTASNGRGVYTFCMCPGGSVVPSTSMEGGVVVNGMSEHARDRENANSALLVQIRPEDYGEHALDGIAYQEALEKKAFVLGGGAYRAPAQRVEDFLKHRASTAMGSVQPSYALGVTPCDLHEVLPAYVTSAMEEAITAMDHRLKGFAMGDAVLTGVETRSSSPVRLERGKEDLQSLSVSGLYPCGEGAGYAGGIVSAAIDGIRCAEQIIAMFHYTKEAACD</sequence>
<name>A0A099I028_CLOIN</name>
<organism evidence="2 3">
    <name type="scientific">Clostridium innocuum</name>
    <dbReference type="NCBI Taxonomy" id="1522"/>
    <lineage>
        <taxon>Bacteria</taxon>
        <taxon>Bacillati</taxon>
        <taxon>Bacillota</taxon>
        <taxon>Clostridia</taxon>
        <taxon>Eubacteriales</taxon>
        <taxon>Clostridiaceae</taxon>
        <taxon>Clostridium</taxon>
    </lineage>
</organism>
<feature type="domain" description="FAD-dependent protein C-terminal" evidence="1">
    <location>
        <begin position="279"/>
        <end position="474"/>
    </location>
</feature>
<proteinExistence type="predicted"/>
<dbReference type="EMBL" id="JQIF01000128">
    <property type="protein sequence ID" value="KGJ51324.1"/>
    <property type="molecule type" value="Genomic_DNA"/>
</dbReference>
<dbReference type="PANTHER" id="PTHR42842">
    <property type="entry name" value="FAD/NAD(P)-BINDING OXIDOREDUCTASE"/>
    <property type="match status" value="1"/>
</dbReference>